<proteinExistence type="predicted"/>
<dbReference type="HOGENOM" id="CLU_3062626_0_0_9"/>
<protein>
    <submittedName>
        <fullName evidence="1">Uncharacterized protein</fullName>
    </submittedName>
</protein>
<evidence type="ECO:0000313" key="2">
    <source>
        <dbReference type="Proteomes" id="UP000003675"/>
    </source>
</evidence>
<dbReference type="STRING" id="525309.HMPREF0494_1479"/>
<reference evidence="1 2" key="1">
    <citation type="submission" date="2009-09" db="EMBL/GenBank/DDBJ databases">
        <authorList>
            <person name="Qin X."/>
            <person name="Bachman B."/>
            <person name="Battles P."/>
            <person name="Bell A."/>
            <person name="Bess C."/>
            <person name="Bickham C."/>
            <person name="Chaboub L."/>
            <person name="Chen D."/>
            <person name="Coyle M."/>
            <person name="Deiros D.R."/>
            <person name="Dinh H."/>
            <person name="Forbes L."/>
            <person name="Fowler G."/>
            <person name="Francisco L."/>
            <person name="Fu Q."/>
            <person name="Gubbala S."/>
            <person name="Hale W."/>
            <person name="Han Y."/>
            <person name="Hemphill L."/>
            <person name="Highlander S.K."/>
            <person name="Hirani K."/>
            <person name="Hogues M."/>
            <person name="Jackson L."/>
            <person name="Jakkamsetti A."/>
            <person name="Javaid M."/>
            <person name="Jiang H."/>
            <person name="Korchina V."/>
            <person name="Kovar C."/>
            <person name="Lara F."/>
            <person name="Lee S."/>
            <person name="Mata R."/>
            <person name="Mathew T."/>
            <person name="Moen C."/>
            <person name="Morales K."/>
            <person name="Munidasa M."/>
            <person name="Nazareth L."/>
            <person name="Ngo R."/>
            <person name="Nguyen L."/>
            <person name="Okwuonu G."/>
            <person name="Ongeri F."/>
            <person name="Patil S."/>
            <person name="Petrosino J."/>
            <person name="Pham C."/>
            <person name="Pham P."/>
            <person name="Pu L.-L."/>
            <person name="Puazo M."/>
            <person name="Raj R."/>
            <person name="Reid J."/>
            <person name="Rouhana J."/>
            <person name="Saada N."/>
            <person name="Shang Y."/>
            <person name="Simmons D."/>
            <person name="Thornton R."/>
            <person name="Warren J."/>
            <person name="Weissenberger G."/>
            <person name="Zhang J."/>
            <person name="Zhang L."/>
            <person name="Zhou C."/>
            <person name="Zhu D."/>
            <person name="Muzny D."/>
            <person name="Worley K."/>
            <person name="Gibbs R."/>
        </authorList>
    </citation>
    <scope>NUCLEOTIDE SEQUENCE [LARGE SCALE GENOMIC DNA]</scope>
    <source>
        <strain evidence="1 2">DSM 16041</strain>
    </source>
</reference>
<evidence type="ECO:0000313" key="1">
    <source>
        <dbReference type="EMBL" id="EEW53335.1"/>
    </source>
</evidence>
<dbReference type="eggNOG" id="ENOG5032P2N">
    <property type="taxonomic scope" value="Bacteria"/>
</dbReference>
<dbReference type="Proteomes" id="UP000003675">
    <property type="component" value="Unassembled WGS sequence"/>
</dbReference>
<dbReference type="AlphaFoldDB" id="C8P835"/>
<accession>C8P835</accession>
<dbReference type="EMBL" id="ACLL01000041">
    <property type="protein sequence ID" value="EEW53335.1"/>
    <property type="molecule type" value="Genomic_DNA"/>
</dbReference>
<gene>
    <name evidence="1" type="ORF">HMPREF0494_1479</name>
</gene>
<comment type="caution">
    <text evidence="1">The sequence shown here is derived from an EMBL/GenBank/DDBJ whole genome shotgun (WGS) entry which is preliminary data.</text>
</comment>
<organism evidence="1 2">
    <name type="scientific">Limosilactobacillus antri DSM 16041</name>
    <dbReference type="NCBI Taxonomy" id="525309"/>
    <lineage>
        <taxon>Bacteria</taxon>
        <taxon>Bacillati</taxon>
        <taxon>Bacillota</taxon>
        <taxon>Bacilli</taxon>
        <taxon>Lactobacillales</taxon>
        <taxon>Lactobacillaceae</taxon>
        <taxon>Limosilactobacillus</taxon>
    </lineage>
</organism>
<name>C8P835_9LACO</name>
<sequence length="53" mass="5654">MAGPTQRAGESASPVGITIEVALQQPIELSCFAEVQKSRVEPRINFVPVVTDS</sequence>